<protein>
    <submittedName>
        <fullName evidence="5">Glycoside hydrolase family 1</fullName>
    </submittedName>
</protein>
<evidence type="ECO:0000256" key="2">
    <source>
        <dbReference type="ARBA" id="ARBA00022801"/>
    </source>
</evidence>
<dbReference type="FunFam" id="3.20.20.80:FF:000004">
    <property type="entry name" value="Beta-glucosidase 6-phospho-beta-glucosidase"/>
    <property type="match status" value="1"/>
</dbReference>
<proteinExistence type="inferred from homology"/>
<dbReference type="PRINTS" id="PR00131">
    <property type="entry name" value="GLHYDRLASE1"/>
</dbReference>
<dbReference type="SUPFAM" id="SSF51445">
    <property type="entry name" value="(Trans)glycosidases"/>
    <property type="match status" value="1"/>
</dbReference>
<gene>
    <name evidence="5" type="ORF">HMPREF9488_02042</name>
</gene>
<dbReference type="eggNOG" id="COG2723">
    <property type="taxonomic scope" value="Bacteria"/>
</dbReference>
<dbReference type="OrthoDB" id="9765195at2"/>
<keyword evidence="6" id="KW-1185">Reference proteome</keyword>
<dbReference type="HOGENOM" id="CLU_001859_0_2_9"/>
<dbReference type="AlphaFoldDB" id="E7GBA1"/>
<evidence type="ECO:0000313" key="5">
    <source>
        <dbReference type="EMBL" id="EFW04636.1"/>
    </source>
</evidence>
<dbReference type="Proteomes" id="UP000003157">
    <property type="component" value="Unassembled WGS sequence"/>
</dbReference>
<dbReference type="PANTHER" id="PTHR10353:SF122">
    <property type="entry name" value="6-PHOSPHO-BETA-GLUCOSIDASE ASCB-RELATED"/>
    <property type="match status" value="1"/>
</dbReference>
<dbReference type="STRING" id="100884.GCA_000269565_02143"/>
<dbReference type="GO" id="GO:0016052">
    <property type="term" value="P:carbohydrate catabolic process"/>
    <property type="evidence" value="ECO:0007669"/>
    <property type="project" value="TreeGrafter"/>
</dbReference>
<evidence type="ECO:0000256" key="1">
    <source>
        <dbReference type="ARBA" id="ARBA00010838"/>
    </source>
</evidence>
<evidence type="ECO:0000313" key="6">
    <source>
        <dbReference type="Proteomes" id="UP000003157"/>
    </source>
</evidence>
<evidence type="ECO:0000256" key="4">
    <source>
        <dbReference type="RuleBase" id="RU003690"/>
    </source>
</evidence>
<dbReference type="InterPro" id="IPR033132">
    <property type="entry name" value="GH_1_N_CS"/>
</dbReference>
<name>E7GBA1_9FIRM</name>
<comment type="similarity">
    <text evidence="1 4">Belongs to the glycosyl hydrolase 1 family.</text>
</comment>
<keyword evidence="2 5" id="KW-0378">Hydrolase</keyword>
<dbReference type="Gene3D" id="3.20.20.80">
    <property type="entry name" value="Glycosidases"/>
    <property type="match status" value="1"/>
</dbReference>
<dbReference type="InterPro" id="IPR001360">
    <property type="entry name" value="Glyco_hydro_1"/>
</dbReference>
<sequence length="476" mass="55500">MNKFPKDFFWGGSIAAHQCEGAWQEGGKGPGIMDYCTAGSYEVPRRFTKEHEEGTLYPTHEAIDFYHRYKEDIKLFAKMGFTALRISIDWSRIFPNGDDNQPNQEGLDYYKDVIQTLIEYNIEPIVTLFHFEMPIHLVRKYNSWLNRDLINFYLKYVKTVVREYKGLVKYWVTFNEMNHIDPQSEASDFFVYMLAGLTYDELPGDKRESLATIGYNMTLAGVKATKLIREIDKNNIVGCVFGIHPIYPRDCNPVNVMNAFKEMDRDYYQIDAMCNGKFPTYKMKEYEDFGIHLEINHEDAQAFAEGKIDFIGLNYYQTGVSKTGEGNENDEKLFGGVQNPYLKQSKWGWAIDPVGMRYLLNYTYRKYGLPIMITENGLGAVDEFIDGRINDDYRIDYLKQHLREMKKAILEDHIECIGYLMWGPIDLVSATNGEMKKRYGFIYVNKYDDGSGDLSRIPKDSFYWYQNIIQIQGEEL</sequence>
<dbReference type="Pfam" id="PF00232">
    <property type="entry name" value="Glyco_hydro_1"/>
    <property type="match status" value="1"/>
</dbReference>
<dbReference type="PROSITE" id="PS00653">
    <property type="entry name" value="GLYCOSYL_HYDROL_F1_2"/>
    <property type="match status" value="1"/>
</dbReference>
<dbReference type="GeneID" id="78229981"/>
<dbReference type="GO" id="GO:0008422">
    <property type="term" value="F:beta-glucosidase activity"/>
    <property type="evidence" value="ECO:0007669"/>
    <property type="project" value="TreeGrafter"/>
</dbReference>
<dbReference type="EMBL" id="ADKX01000034">
    <property type="protein sequence ID" value="EFW04636.1"/>
    <property type="molecule type" value="Genomic_DNA"/>
</dbReference>
<comment type="caution">
    <text evidence="5">The sequence shown here is derived from an EMBL/GenBank/DDBJ whole genome shotgun (WGS) entry which is preliminary data.</text>
</comment>
<dbReference type="PANTHER" id="PTHR10353">
    <property type="entry name" value="GLYCOSYL HYDROLASE"/>
    <property type="match status" value="1"/>
</dbReference>
<reference evidence="5 6" key="1">
    <citation type="submission" date="2010-12" db="EMBL/GenBank/DDBJ databases">
        <title>The Genome Sequence of Coprobacillus sp. strain 29_1.</title>
        <authorList>
            <consortium name="The Broad Institute Genome Sequencing Platform"/>
            <person name="Earl A."/>
            <person name="Ward D."/>
            <person name="Feldgarden M."/>
            <person name="Gevers D."/>
            <person name="Daigneault M."/>
            <person name="Sibley C.D."/>
            <person name="White A."/>
            <person name="Strauss J."/>
            <person name="Allen-Vercoe E."/>
            <person name="Young S.K."/>
            <person name="Zeng Q."/>
            <person name="Gargeya S."/>
            <person name="Fitzgerald M."/>
            <person name="Haas B."/>
            <person name="Abouelleil A."/>
            <person name="Alvarado L."/>
            <person name="Arachchi H.M."/>
            <person name="Berlin A."/>
            <person name="Brown A."/>
            <person name="Chapman S.B."/>
            <person name="Chen Z."/>
            <person name="Dunbar C."/>
            <person name="Freedman E."/>
            <person name="Gearin G."/>
            <person name="Gellesch M."/>
            <person name="Goldberg J."/>
            <person name="Griggs A."/>
            <person name="Gujja S."/>
            <person name="Heilman E."/>
            <person name="Heiman D."/>
            <person name="Howarth C."/>
            <person name="Larson L."/>
            <person name="Lui A."/>
            <person name="MacDonald P.J.P."/>
            <person name="Mehta T."/>
            <person name="Montmayeur A."/>
            <person name="Murphy C."/>
            <person name="Neiman D."/>
            <person name="Pearson M."/>
            <person name="Priest M."/>
            <person name="Roberts A."/>
            <person name="Saif S."/>
            <person name="Shea T."/>
            <person name="Shenoy N."/>
            <person name="Sisk P."/>
            <person name="Stolte C."/>
            <person name="Sykes S."/>
            <person name="White J."/>
            <person name="Yandava C."/>
            <person name="Nusbaum C."/>
            <person name="Birren B."/>
        </authorList>
    </citation>
    <scope>NUCLEOTIDE SEQUENCE [LARGE SCALE GENOMIC DNA]</scope>
    <source>
        <strain evidence="5 6">29_1</strain>
    </source>
</reference>
<dbReference type="GO" id="GO:0005829">
    <property type="term" value="C:cytosol"/>
    <property type="evidence" value="ECO:0007669"/>
    <property type="project" value="TreeGrafter"/>
</dbReference>
<dbReference type="RefSeq" id="WP_008789142.1">
    <property type="nucleotide sequence ID" value="NZ_AKCB01000001.1"/>
</dbReference>
<dbReference type="InterPro" id="IPR017853">
    <property type="entry name" value="GH"/>
</dbReference>
<organism evidence="5 6">
    <name type="scientific">Coprobacillus cateniformis</name>
    <dbReference type="NCBI Taxonomy" id="100884"/>
    <lineage>
        <taxon>Bacteria</taxon>
        <taxon>Bacillati</taxon>
        <taxon>Bacillota</taxon>
        <taxon>Erysipelotrichia</taxon>
        <taxon>Erysipelotrichales</taxon>
        <taxon>Coprobacillaceae</taxon>
        <taxon>Coprobacillus</taxon>
    </lineage>
</organism>
<keyword evidence="3" id="KW-0326">Glycosidase</keyword>
<accession>E7GBA1</accession>
<evidence type="ECO:0000256" key="3">
    <source>
        <dbReference type="ARBA" id="ARBA00023295"/>
    </source>
</evidence>